<evidence type="ECO:0000256" key="1">
    <source>
        <dbReference type="SAM" id="MobiDB-lite"/>
    </source>
</evidence>
<organism evidence="2 3">
    <name type="scientific">Pseudonocardia kunmingensis</name>
    <dbReference type="NCBI Taxonomy" id="630975"/>
    <lineage>
        <taxon>Bacteria</taxon>
        <taxon>Bacillati</taxon>
        <taxon>Actinomycetota</taxon>
        <taxon>Actinomycetes</taxon>
        <taxon>Pseudonocardiales</taxon>
        <taxon>Pseudonocardiaceae</taxon>
        <taxon>Pseudonocardia</taxon>
    </lineage>
</organism>
<feature type="region of interest" description="Disordered" evidence="1">
    <location>
        <begin position="179"/>
        <end position="302"/>
    </location>
</feature>
<proteinExistence type="predicted"/>
<keyword evidence="3" id="KW-1185">Reference proteome</keyword>
<accession>A0A543E3U6</accession>
<gene>
    <name evidence="2" type="ORF">FB558_3086</name>
</gene>
<dbReference type="AlphaFoldDB" id="A0A543E3U6"/>
<evidence type="ECO:0000313" key="2">
    <source>
        <dbReference type="EMBL" id="TQM16278.1"/>
    </source>
</evidence>
<comment type="caution">
    <text evidence="2">The sequence shown here is derived from an EMBL/GenBank/DDBJ whole genome shotgun (WGS) entry which is preliminary data.</text>
</comment>
<reference evidence="2 3" key="1">
    <citation type="submission" date="2019-06" db="EMBL/GenBank/DDBJ databases">
        <title>Sequencing the genomes of 1000 actinobacteria strains.</title>
        <authorList>
            <person name="Klenk H.-P."/>
        </authorList>
    </citation>
    <scope>NUCLEOTIDE SEQUENCE [LARGE SCALE GENOMIC DNA]</scope>
    <source>
        <strain evidence="2 3">DSM 45301</strain>
    </source>
</reference>
<dbReference type="Proteomes" id="UP000315677">
    <property type="component" value="Unassembled WGS sequence"/>
</dbReference>
<sequence length="302" mass="31270">MVPSQPLTCDHPAGPRPHPALDQRGWDMRCSAAGQALQRCRSGPGFADHGRRRGPGTAPQQVAWHLAGAVSSWTGVPGSRGRLSARPRHPVVVPTGPPGHGGCAGAGPTAGDAQTMGGAARLEPGTARPRQPAPPARMEVGQGGGLTAGMACQRQPPHPRAWRSGRGAGSLRVWRANGNRPARAHGGRAGDRTHCGNGAPTATRHRHGGRAEIRANLPTRPRRGCSRLVPSRHGAPTQPAPRGRPRGGAVVAQSRASSSVRSSRPRLPSDSAAACQDFRSKSAPRAARAASRPASHARSPSL</sequence>
<feature type="region of interest" description="Disordered" evidence="1">
    <location>
        <begin position="1"/>
        <end position="24"/>
    </location>
</feature>
<name>A0A543E3U6_9PSEU</name>
<evidence type="ECO:0000313" key="3">
    <source>
        <dbReference type="Proteomes" id="UP000315677"/>
    </source>
</evidence>
<dbReference type="EMBL" id="VFPA01000001">
    <property type="protein sequence ID" value="TQM16278.1"/>
    <property type="molecule type" value="Genomic_DNA"/>
</dbReference>
<feature type="compositionally biased region" description="Low complexity" evidence="1">
    <location>
        <begin position="281"/>
        <end position="302"/>
    </location>
</feature>
<feature type="compositionally biased region" description="Low complexity" evidence="1">
    <location>
        <begin position="249"/>
        <end position="274"/>
    </location>
</feature>
<protein>
    <submittedName>
        <fullName evidence="2">Uncharacterized protein</fullName>
    </submittedName>
</protein>